<dbReference type="AlphaFoldDB" id="A0A8J4UIH4"/>
<feature type="compositionally biased region" description="Gly residues" evidence="1">
    <location>
        <begin position="168"/>
        <end position="177"/>
    </location>
</feature>
<dbReference type="PROSITE" id="PS50003">
    <property type="entry name" value="PH_DOMAIN"/>
    <property type="match status" value="1"/>
</dbReference>
<dbReference type="OrthoDB" id="47328at2759"/>
<dbReference type="GO" id="GO:0030334">
    <property type="term" value="P:regulation of cell migration"/>
    <property type="evidence" value="ECO:0007669"/>
    <property type="project" value="TreeGrafter"/>
</dbReference>
<evidence type="ECO:0000313" key="4">
    <source>
        <dbReference type="Proteomes" id="UP000727407"/>
    </source>
</evidence>
<feature type="region of interest" description="Disordered" evidence="1">
    <location>
        <begin position="1"/>
        <end position="23"/>
    </location>
</feature>
<evidence type="ECO:0000313" key="3">
    <source>
        <dbReference type="EMBL" id="KAF5898497.1"/>
    </source>
</evidence>
<dbReference type="CDD" id="cd13267">
    <property type="entry name" value="PH_DOCK-D"/>
    <property type="match status" value="1"/>
</dbReference>
<dbReference type="FunFam" id="2.30.29.30:FF:000016">
    <property type="entry name" value="dedicator of cytokinesis protein 9 isoform X1"/>
    <property type="match status" value="1"/>
</dbReference>
<dbReference type="Proteomes" id="UP000727407">
    <property type="component" value="Unassembled WGS sequence"/>
</dbReference>
<dbReference type="InterPro" id="IPR011993">
    <property type="entry name" value="PH-like_dom_sf"/>
</dbReference>
<name>A0A8J4UIH4_CLAMG</name>
<dbReference type="Pfam" id="PF00169">
    <property type="entry name" value="PH"/>
    <property type="match status" value="1"/>
</dbReference>
<comment type="caution">
    <text evidence="3">The sequence shown here is derived from an EMBL/GenBank/DDBJ whole genome shotgun (WGS) entry which is preliminary data.</text>
</comment>
<feature type="compositionally biased region" description="Acidic residues" evidence="1">
    <location>
        <begin position="151"/>
        <end position="161"/>
    </location>
</feature>
<dbReference type="PANTHER" id="PTHR23317">
    <property type="entry name" value="DEDICATOR OF CYTOKINESIS DOCK"/>
    <property type="match status" value="1"/>
</dbReference>
<sequence>MAAESSTRRFTKNLLKPGSAAEIRQTASSAVRISALTQEKPKLIDPLDYETVISELEPELKEDPLQELLLFPDHDFTVSTLPQERRTQQSTVPEGAEEQAESLLVRHACQYYNSQLHVVEYAYQEYAGDYRTLPRKLYKAQKLPTHSFEIDHEDVDKDEDTTSLSSSKGGGGGGSGGGGTGVFKSGWLYKGNFNSTVNNSITVRSFKRRYFQLTQLTDNSYIMNFYKDEKISKEPKGCIFLDSCTGVVQNNRLRKHAFELKMNEVTYFVLAAESEQDMEDWISTLNRILQISPPESSAVDRKSLDLTDSKQDVFDLSLNNSCLAESEETTENGINPELAKYITETDEVVRAARREERLNLFSLDPDTPVLRSPRGDCGEPPPIRPFEEKLGKRLMIYCRSLNLTLQGCVNEVETEPVTNIEPFFVTVALLDMRENRKVSADFHVDLNHEIVRKMLSGSGSPGSQDTPGVNGEVQENGLKSPTEKRSGDCQLSQELEDWLCFPKQAIFSITNPHTDIVMVARIEKVLMGNITSGTEPYIKNTDNSK</sequence>
<accession>A0A8J4UIH4</accession>
<dbReference type="GO" id="GO:0007264">
    <property type="term" value="P:small GTPase-mediated signal transduction"/>
    <property type="evidence" value="ECO:0007669"/>
    <property type="project" value="InterPro"/>
</dbReference>
<dbReference type="PANTHER" id="PTHR23317:SF71">
    <property type="entry name" value="DEDICATOR OF CYTOKINESIS PROTEIN 10"/>
    <property type="match status" value="1"/>
</dbReference>
<feature type="compositionally biased region" description="Polar residues" evidence="1">
    <location>
        <begin position="457"/>
        <end position="467"/>
    </location>
</feature>
<feature type="domain" description="PH" evidence="2">
    <location>
        <begin position="181"/>
        <end position="290"/>
    </location>
</feature>
<organism evidence="3 4">
    <name type="scientific">Clarias magur</name>
    <name type="common">Asian catfish</name>
    <name type="synonym">Macropteronotus magur</name>
    <dbReference type="NCBI Taxonomy" id="1594786"/>
    <lineage>
        <taxon>Eukaryota</taxon>
        <taxon>Metazoa</taxon>
        <taxon>Chordata</taxon>
        <taxon>Craniata</taxon>
        <taxon>Vertebrata</taxon>
        <taxon>Euteleostomi</taxon>
        <taxon>Actinopterygii</taxon>
        <taxon>Neopterygii</taxon>
        <taxon>Teleostei</taxon>
        <taxon>Ostariophysi</taxon>
        <taxon>Siluriformes</taxon>
        <taxon>Clariidae</taxon>
        <taxon>Clarias</taxon>
    </lineage>
</organism>
<proteinExistence type="predicted"/>
<evidence type="ECO:0000259" key="2">
    <source>
        <dbReference type="PROSITE" id="PS50003"/>
    </source>
</evidence>
<dbReference type="Pfam" id="PF11878">
    <property type="entry name" value="DOCK_C-D_N"/>
    <property type="match status" value="1"/>
</dbReference>
<gene>
    <name evidence="3" type="primary">dock10</name>
    <name evidence="3" type="ORF">DAT39_011786</name>
</gene>
<protein>
    <submittedName>
        <fullName evidence="3">Dedicator of cytokinesis protein 10 isoform X3</fullName>
    </submittedName>
</protein>
<dbReference type="SUPFAM" id="SSF50729">
    <property type="entry name" value="PH domain-like"/>
    <property type="match status" value="1"/>
</dbReference>
<feature type="non-terminal residue" evidence="3">
    <location>
        <position position="545"/>
    </location>
</feature>
<feature type="region of interest" description="Disordered" evidence="1">
    <location>
        <begin position="455"/>
        <end position="487"/>
    </location>
</feature>
<feature type="region of interest" description="Disordered" evidence="1">
    <location>
        <begin position="149"/>
        <end position="177"/>
    </location>
</feature>
<evidence type="ECO:0000256" key="1">
    <source>
        <dbReference type="SAM" id="MobiDB-lite"/>
    </source>
</evidence>
<dbReference type="EMBL" id="QNUK01000197">
    <property type="protein sequence ID" value="KAF5898497.1"/>
    <property type="molecule type" value="Genomic_DNA"/>
</dbReference>
<keyword evidence="4" id="KW-1185">Reference proteome</keyword>
<dbReference type="SMART" id="SM00233">
    <property type="entry name" value="PH"/>
    <property type="match status" value="1"/>
</dbReference>
<dbReference type="InterPro" id="IPR001849">
    <property type="entry name" value="PH_domain"/>
</dbReference>
<dbReference type="GO" id="GO:0060997">
    <property type="term" value="P:dendritic spine morphogenesis"/>
    <property type="evidence" value="ECO:0007669"/>
    <property type="project" value="TreeGrafter"/>
</dbReference>
<dbReference type="GO" id="GO:0005085">
    <property type="term" value="F:guanyl-nucleotide exchange factor activity"/>
    <property type="evidence" value="ECO:0007669"/>
    <property type="project" value="InterPro"/>
</dbReference>
<reference evidence="3" key="1">
    <citation type="submission" date="2020-07" db="EMBL/GenBank/DDBJ databases">
        <title>Clarias magur genome sequencing, assembly and annotation.</title>
        <authorList>
            <person name="Kushwaha B."/>
            <person name="Kumar R."/>
            <person name="Das P."/>
            <person name="Joshi C.G."/>
            <person name="Kumar D."/>
            <person name="Nagpure N.S."/>
            <person name="Pandey M."/>
            <person name="Agarwal S."/>
            <person name="Srivastava S."/>
            <person name="Singh M."/>
            <person name="Sahoo L."/>
            <person name="Jayasankar P."/>
            <person name="Meher P.K."/>
            <person name="Koringa P.G."/>
            <person name="Iquebal M.A."/>
            <person name="Das S.P."/>
            <person name="Bit A."/>
            <person name="Patnaik S."/>
            <person name="Patel N."/>
            <person name="Shah T.M."/>
            <person name="Hinsu A."/>
            <person name="Jena J.K."/>
        </authorList>
    </citation>
    <scope>NUCLEOTIDE SEQUENCE</scope>
    <source>
        <strain evidence="3">CIFAMagur01</strain>
        <tissue evidence="3">Testis</tissue>
    </source>
</reference>
<dbReference type="Gene3D" id="2.30.29.30">
    <property type="entry name" value="Pleckstrin-homology domain (PH domain)/Phosphotyrosine-binding domain (PTB)"/>
    <property type="match status" value="1"/>
</dbReference>
<dbReference type="InterPro" id="IPR026791">
    <property type="entry name" value="DOCK"/>
</dbReference>
<dbReference type="InterPro" id="IPR021816">
    <property type="entry name" value="DOCK_C/D_N"/>
</dbReference>